<evidence type="ECO:0000256" key="1">
    <source>
        <dbReference type="ARBA" id="ARBA00006432"/>
    </source>
</evidence>
<name>A0ABD1EWA3_HYPHA</name>
<dbReference type="PANTHER" id="PTHR43201">
    <property type="entry name" value="ACYL-COA SYNTHETASE"/>
    <property type="match status" value="1"/>
</dbReference>
<dbReference type="InterPro" id="IPR045851">
    <property type="entry name" value="AMP-bd_C_sf"/>
</dbReference>
<dbReference type="Pfam" id="PF00501">
    <property type="entry name" value="AMP-binding"/>
    <property type="match status" value="1"/>
</dbReference>
<dbReference type="CDD" id="cd05941">
    <property type="entry name" value="MCS"/>
    <property type="match status" value="1"/>
</dbReference>
<dbReference type="Gene3D" id="2.30.38.10">
    <property type="entry name" value="Luciferase, Domain 3"/>
    <property type="match status" value="1"/>
</dbReference>
<reference evidence="4 5" key="1">
    <citation type="submission" date="2024-05" db="EMBL/GenBank/DDBJ databases">
        <title>Genetic variation in Jamaican populations of the coffee berry borer (Hypothenemus hampei).</title>
        <authorList>
            <person name="Errbii M."/>
            <person name="Myrie A."/>
        </authorList>
    </citation>
    <scope>NUCLEOTIDE SEQUENCE [LARGE SCALE GENOMIC DNA]</scope>
    <source>
        <strain evidence="4">JA-Hopewell-2020-01-JO</strain>
        <tissue evidence="4">Whole body</tissue>
    </source>
</reference>
<evidence type="ECO:0000313" key="5">
    <source>
        <dbReference type="Proteomes" id="UP001566132"/>
    </source>
</evidence>
<feature type="domain" description="AMP-binding enzyme C-terminal" evidence="3">
    <location>
        <begin position="520"/>
        <end position="601"/>
    </location>
</feature>
<dbReference type="InterPro" id="IPR042099">
    <property type="entry name" value="ANL_N_sf"/>
</dbReference>
<keyword evidence="5" id="KW-1185">Reference proteome</keyword>
<dbReference type="InterPro" id="IPR025110">
    <property type="entry name" value="AMP-bd_C"/>
</dbReference>
<comment type="caution">
    <text evidence="4">The sequence shown here is derived from an EMBL/GenBank/DDBJ whole genome shotgun (WGS) entry which is preliminary data.</text>
</comment>
<comment type="similarity">
    <text evidence="1">Belongs to the ATP-dependent AMP-binding enzyme family.</text>
</comment>
<evidence type="ECO:0000313" key="4">
    <source>
        <dbReference type="EMBL" id="KAL1501681.1"/>
    </source>
</evidence>
<sequence length="615" mass="68794">MSQFLRRATVFNYVGQRFQQTQAKVVSKIKPQQPQQPLGHLAVGPVFRNARLFPDRVAIRDQISAYTYANIFMSAHGLSKEISAILEGKVNERVLFLCPNDVHYVITLWAIWMSGQIAVPVSPLHPKSLLQYYASDSASKLFITVPNYSDLMHQVAQNSSTKLHVLDDRLKLNCTLMQATGPEDLEGGRDDIFYNNSDAMILYTSGTTANPKGVVLSYNNLSAQAASLLDAWKWSSDDVLLHTLPLHHIHGILNALLCPLYAGAKTMMLKKFNANTVWTYLLGVNARPDDRRITLYMGVPTMYSMLVEEFERVFKEDQKMSEYIRNTLKSKMRLMVSGSAPLPEPLHRAWEEISGHRLLERYGMTETGMTLSNLYESDREPGYVGVPLPGVSAKLVAINEGGELTEKTLVDCSNVEGSLVYQKNGHKDANNSDPIGELLGKFYYITKEILDVSFASVKGPGIFKRYHERPDTTKKALTEDGWFITGDLCQYSIDKKKFKILGRKSQDIIKSGGYKISALEVESAILGHPLVKDCCVIGTPDEKLGQKVVAVLVVNGDVPKQEGDQLKVSQLVQWAEENLPKYAVPKEWRFVNSIPKNAMGKVNKKVVIHKAFGPH</sequence>
<dbReference type="Gene3D" id="3.30.300.30">
    <property type="match status" value="1"/>
</dbReference>
<dbReference type="PANTHER" id="PTHR43201:SF8">
    <property type="entry name" value="ACYL-COA SYNTHETASE FAMILY MEMBER 3"/>
    <property type="match status" value="1"/>
</dbReference>
<organism evidence="4 5">
    <name type="scientific">Hypothenemus hampei</name>
    <name type="common">Coffee berry borer</name>
    <dbReference type="NCBI Taxonomy" id="57062"/>
    <lineage>
        <taxon>Eukaryota</taxon>
        <taxon>Metazoa</taxon>
        <taxon>Ecdysozoa</taxon>
        <taxon>Arthropoda</taxon>
        <taxon>Hexapoda</taxon>
        <taxon>Insecta</taxon>
        <taxon>Pterygota</taxon>
        <taxon>Neoptera</taxon>
        <taxon>Endopterygota</taxon>
        <taxon>Coleoptera</taxon>
        <taxon>Polyphaga</taxon>
        <taxon>Cucujiformia</taxon>
        <taxon>Curculionidae</taxon>
        <taxon>Scolytinae</taxon>
        <taxon>Hypothenemus</taxon>
    </lineage>
</organism>
<evidence type="ECO:0000259" key="2">
    <source>
        <dbReference type="Pfam" id="PF00501"/>
    </source>
</evidence>
<dbReference type="Pfam" id="PF13193">
    <property type="entry name" value="AMP-binding_C"/>
    <property type="match status" value="1"/>
</dbReference>
<dbReference type="EMBL" id="JBDJPC010000005">
    <property type="protein sequence ID" value="KAL1501681.1"/>
    <property type="molecule type" value="Genomic_DNA"/>
</dbReference>
<dbReference type="SUPFAM" id="SSF56801">
    <property type="entry name" value="Acetyl-CoA synthetase-like"/>
    <property type="match status" value="1"/>
</dbReference>
<protein>
    <submittedName>
        <fullName evidence="4">Uncharacterized protein</fullName>
    </submittedName>
</protein>
<evidence type="ECO:0000259" key="3">
    <source>
        <dbReference type="Pfam" id="PF13193"/>
    </source>
</evidence>
<dbReference type="Gene3D" id="3.40.50.12780">
    <property type="entry name" value="N-terminal domain of ligase-like"/>
    <property type="match status" value="1"/>
</dbReference>
<dbReference type="AlphaFoldDB" id="A0ABD1EWA3"/>
<dbReference type="InterPro" id="IPR000873">
    <property type="entry name" value="AMP-dep_synth/lig_dom"/>
</dbReference>
<gene>
    <name evidence="4" type="ORF">ABEB36_006966</name>
</gene>
<dbReference type="Proteomes" id="UP001566132">
    <property type="component" value="Unassembled WGS sequence"/>
</dbReference>
<feature type="domain" description="AMP-dependent synthetase/ligase" evidence="2">
    <location>
        <begin position="47"/>
        <end position="413"/>
    </location>
</feature>
<proteinExistence type="inferred from homology"/>
<accession>A0ABD1EWA3</accession>